<evidence type="ECO:0000313" key="3">
    <source>
        <dbReference type="Proteomes" id="UP000567179"/>
    </source>
</evidence>
<dbReference type="Proteomes" id="UP000567179">
    <property type="component" value="Unassembled WGS sequence"/>
</dbReference>
<accession>A0A8H5F6A9</accession>
<feature type="region of interest" description="Disordered" evidence="1">
    <location>
        <begin position="1"/>
        <end position="21"/>
    </location>
</feature>
<dbReference type="InterPro" id="IPR052664">
    <property type="entry name" value="BTB-MATH_domain_protein"/>
</dbReference>
<dbReference type="EMBL" id="JAACJJ010000015">
    <property type="protein sequence ID" value="KAF5325107.1"/>
    <property type="molecule type" value="Genomic_DNA"/>
</dbReference>
<proteinExistence type="predicted"/>
<reference evidence="2 3" key="1">
    <citation type="journal article" date="2020" name="ISME J.">
        <title>Uncovering the hidden diversity of litter-decomposition mechanisms in mushroom-forming fungi.</title>
        <authorList>
            <person name="Floudas D."/>
            <person name="Bentzer J."/>
            <person name="Ahren D."/>
            <person name="Johansson T."/>
            <person name="Persson P."/>
            <person name="Tunlid A."/>
        </authorList>
    </citation>
    <scope>NUCLEOTIDE SEQUENCE [LARGE SCALE GENOMIC DNA]</scope>
    <source>
        <strain evidence="2 3">CBS 101986</strain>
    </source>
</reference>
<evidence type="ECO:0000256" key="1">
    <source>
        <dbReference type="SAM" id="MobiDB-lite"/>
    </source>
</evidence>
<name>A0A8H5F6A9_9AGAR</name>
<keyword evidence="3" id="KW-1185">Reference proteome</keyword>
<sequence length="502" mass="57232">MEQSAISANEQPSPLNLAPPQRTHHSVWNFETVCFDVESKLFTVIKNDLLVPGSVFVDMFRVPSGDEPAEGKDENNPIVLHGTKANHFHVFLSVLYPWATGSVRLEEQNEGTLLGVLRLANMWHFPAVRDRAIPILTKSHIRTKDSPKKIRLGEKYYVQEWALDGYAAIVRMRGLKFGELEKSPYNFDDVVIKKILHLQVNYGPGPVHTNPNGYSSTCNGYQPEQGVVETAVKELLSDELARASLLPYWDSLHHRRQNTHRLHPSPGHEMERLDSEVTGAAPQQRKLHAIWDFETVHFQVEDEIFEVIKKDLLVPGSFFVDMFELPQQVEGNDPDHPIPLYEIQAAHFSALLTELSPWVPNAVRLEEQDEATCLGVLRLANRWLFPKVRGRAIHLLTSSTINGKDSVEKIRFGKDYQVRDWALQGYTEIIQKDEMEYGDLEKDPYNKLSDTEVKKILYLQARHGFAGHRRMKCRRPCKACAYSGFDVNAAVKELLLDEIAEP</sequence>
<dbReference type="PANTHER" id="PTHR22743">
    <property type="entry name" value="MEPRIN/TRAF-LIKE MATH FAMILY-C.ELEGANS"/>
    <property type="match status" value="1"/>
</dbReference>
<dbReference type="SUPFAM" id="SSF54695">
    <property type="entry name" value="POZ domain"/>
    <property type="match status" value="1"/>
</dbReference>
<organism evidence="2 3">
    <name type="scientific">Psilocybe cf. subviscida</name>
    <dbReference type="NCBI Taxonomy" id="2480587"/>
    <lineage>
        <taxon>Eukaryota</taxon>
        <taxon>Fungi</taxon>
        <taxon>Dikarya</taxon>
        <taxon>Basidiomycota</taxon>
        <taxon>Agaricomycotina</taxon>
        <taxon>Agaricomycetes</taxon>
        <taxon>Agaricomycetidae</taxon>
        <taxon>Agaricales</taxon>
        <taxon>Agaricineae</taxon>
        <taxon>Strophariaceae</taxon>
        <taxon>Psilocybe</taxon>
    </lineage>
</organism>
<dbReference type="InterPro" id="IPR011333">
    <property type="entry name" value="SKP1/BTB/POZ_sf"/>
</dbReference>
<evidence type="ECO:0000313" key="2">
    <source>
        <dbReference type="EMBL" id="KAF5325107.1"/>
    </source>
</evidence>
<dbReference type="OrthoDB" id="2593747at2759"/>
<dbReference type="PANTHER" id="PTHR22743:SF165">
    <property type="entry name" value="BTB AND MATH DOMAIN CONTAINING-RELATED"/>
    <property type="match status" value="1"/>
</dbReference>
<gene>
    <name evidence="2" type="ORF">D9619_009664</name>
</gene>
<comment type="caution">
    <text evidence="2">The sequence shown here is derived from an EMBL/GenBank/DDBJ whole genome shotgun (WGS) entry which is preliminary data.</text>
</comment>
<dbReference type="AlphaFoldDB" id="A0A8H5F6A9"/>
<evidence type="ECO:0008006" key="4">
    <source>
        <dbReference type="Google" id="ProtNLM"/>
    </source>
</evidence>
<feature type="compositionally biased region" description="Polar residues" evidence="1">
    <location>
        <begin position="1"/>
        <end position="14"/>
    </location>
</feature>
<protein>
    <recommendedName>
        <fullName evidence="4">BTB domain-containing protein</fullName>
    </recommendedName>
</protein>